<feature type="transmembrane region" description="Helical" evidence="1">
    <location>
        <begin position="6"/>
        <end position="25"/>
    </location>
</feature>
<sequence length="157" mass="17819">MKSHFELVASLLIFLWVADLTHFCYDQYRKIAAFSRQIDDGTSNDRSHMRSFLCLLLDQIFCAISLSLKVLSISFVVVVYRNLDDVDFFHILIEFSNSLAVTSHYWSILSAVVCTFYVVFVVYLHTCVGGSNRDNRREGSVVKFNDGVPYAAVAVAI</sequence>
<proteinExistence type="predicted"/>
<keyword evidence="1" id="KW-0812">Transmembrane</keyword>
<dbReference type="EMBL" id="HBFR01037950">
    <property type="protein sequence ID" value="CAD8900452.1"/>
    <property type="molecule type" value="Transcribed_RNA"/>
</dbReference>
<feature type="transmembrane region" description="Helical" evidence="1">
    <location>
        <begin position="105"/>
        <end position="128"/>
    </location>
</feature>
<dbReference type="AlphaFoldDB" id="A0A7S1BWU0"/>
<keyword evidence="1" id="KW-1133">Transmembrane helix</keyword>
<protein>
    <submittedName>
        <fullName evidence="2">Uncharacterized protein</fullName>
    </submittedName>
</protein>
<keyword evidence="1" id="KW-0472">Membrane</keyword>
<gene>
    <name evidence="2" type="ORF">CHYS00102_LOCUS27669</name>
</gene>
<accession>A0A7S1BWU0</accession>
<feature type="transmembrane region" description="Helical" evidence="1">
    <location>
        <begin position="52"/>
        <end position="80"/>
    </location>
</feature>
<evidence type="ECO:0000256" key="1">
    <source>
        <dbReference type="SAM" id="Phobius"/>
    </source>
</evidence>
<reference evidence="2" key="1">
    <citation type="submission" date="2021-01" db="EMBL/GenBank/DDBJ databases">
        <authorList>
            <person name="Corre E."/>
            <person name="Pelletier E."/>
            <person name="Niang G."/>
            <person name="Scheremetjew M."/>
            <person name="Finn R."/>
            <person name="Kale V."/>
            <person name="Holt S."/>
            <person name="Cochrane G."/>
            <person name="Meng A."/>
            <person name="Brown T."/>
            <person name="Cohen L."/>
        </authorList>
    </citation>
    <scope>NUCLEOTIDE SEQUENCE</scope>
    <source>
        <strain evidence="2">308</strain>
    </source>
</reference>
<organism evidence="2">
    <name type="scientific">Corethron hystrix</name>
    <dbReference type="NCBI Taxonomy" id="216773"/>
    <lineage>
        <taxon>Eukaryota</taxon>
        <taxon>Sar</taxon>
        <taxon>Stramenopiles</taxon>
        <taxon>Ochrophyta</taxon>
        <taxon>Bacillariophyta</taxon>
        <taxon>Coscinodiscophyceae</taxon>
        <taxon>Corethrophycidae</taxon>
        <taxon>Corethrales</taxon>
        <taxon>Corethraceae</taxon>
        <taxon>Corethron</taxon>
    </lineage>
</organism>
<evidence type="ECO:0000313" key="2">
    <source>
        <dbReference type="EMBL" id="CAD8900452.1"/>
    </source>
</evidence>
<name>A0A7S1BWU0_9STRA</name>